<dbReference type="PIRSF" id="PIRSF002741">
    <property type="entry name" value="MppA"/>
    <property type="match status" value="1"/>
</dbReference>
<feature type="signal peptide" evidence="2">
    <location>
        <begin position="1"/>
        <end position="26"/>
    </location>
</feature>
<keyword evidence="2" id="KW-0732">Signal</keyword>
<dbReference type="SUPFAM" id="SSF53850">
    <property type="entry name" value="Periplasmic binding protein-like II"/>
    <property type="match status" value="1"/>
</dbReference>
<sequence length="521" mass="53740">MNPSTTTAPVTRRQVLALLSAGAATATLVACSSGGSGSGDGRIRLAMLQPPRSGLNPLSDDAFKLSRWSCAETLITLDAEGNAMEGLATSWTQDDETTWRFTIREGVTFHDGTELTAEQAAAALSFAAAYSTPPRILDGIELSVTAQGQDVVVTTASPDPLIPHRLSSPQLAILAAAAYPDRADGPVDPVGHGTGAFRLTSVEGTAGATLERYEDYWAGKAKAPGIDVTFVPDGTARGAALRTGTADLVEAVPVSQVATLDDALLHEVPMPRTCTLYLNTSSGAFADAGLRAAARDALDPEALISTVYEGHADVAAGLLGPALPWAPPLRSWDGAYAGAKGAAAQGSVPGAAKAGSVPAGTTITVGSYTDRPELEEIMVLLTQQLEAAGFTVSTDVREYAQIEADALAGSFDAFLLSRATVLDSGDPVAYMVSDFSSSGSFTLCFLKDTAVDEALARAGALAPGQERQKATMAAEQAILATTAAIPLLHERVIQGEAAGLSGAERDPRERALVTVETKTGQ</sequence>
<dbReference type="RefSeq" id="WP_223911248.1">
    <property type="nucleotide sequence ID" value="NZ_AP025017.1"/>
</dbReference>
<evidence type="ECO:0000313" key="5">
    <source>
        <dbReference type="Proteomes" id="UP000824496"/>
    </source>
</evidence>
<dbReference type="Gene3D" id="3.10.105.10">
    <property type="entry name" value="Dipeptide-binding Protein, Domain 3"/>
    <property type="match status" value="1"/>
</dbReference>
<organism evidence="4 5">
    <name type="scientific">Actinomyces capricornis</name>
    <dbReference type="NCBI Taxonomy" id="2755559"/>
    <lineage>
        <taxon>Bacteria</taxon>
        <taxon>Bacillati</taxon>
        <taxon>Actinomycetota</taxon>
        <taxon>Actinomycetes</taxon>
        <taxon>Actinomycetales</taxon>
        <taxon>Actinomycetaceae</taxon>
        <taxon>Actinomyces</taxon>
    </lineage>
</organism>
<dbReference type="Proteomes" id="UP000824496">
    <property type="component" value="Chromosome"/>
</dbReference>
<evidence type="ECO:0000259" key="3">
    <source>
        <dbReference type="Pfam" id="PF00496"/>
    </source>
</evidence>
<gene>
    <name evidence="4" type="ORF">MANAM107_07290</name>
</gene>
<feature type="region of interest" description="Disordered" evidence="1">
    <location>
        <begin position="499"/>
        <end position="521"/>
    </location>
</feature>
<evidence type="ECO:0000313" key="4">
    <source>
        <dbReference type="EMBL" id="BDA63895.1"/>
    </source>
</evidence>
<accession>A0ABN6K2R9</accession>
<dbReference type="Pfam" id="PF00496">
    <property type="entry name" value="SBP_bac_5"/>
    <property type="match status" value="1"/>
</dbReference>
<dbReference type="EMBL" id="AP025017">
    <property type="protein sequence ID" value="BDA63895.1"/>
    <property type="molecule type" value="Genomic_DNA"/>
</dbReference>
<dbReference type="InterPro" id="IPR030678">
    <property type="entry name" value="Peptide/Ni-bd"/>
</dbReference>
<proteinExistence type="predicted"/>
<dbReference type="InterPro" id="IPR000914">
    <property type="entry name" value="SBP_5_dom"/>
</dbReference>
<protein>
    <submittedName>
        <fullName evidence="4">ABC transporter substrate-binding protein</fullName>
    </submittedName>
</protein>
<dbReference type="PANTHER" id="PTHR30290:SF65">
    <property type="entry name" value="MONOACYL PHOSPHATIDYLINOSITOL TETRAMANNOSIDE-BINDING PROTEIN LPQW-RELATED"/>
    <property type="match status" value="1"/>
</dbReference>
<dbReference type="InterPro" id="IPR039424">
    <property type="entry name" value="SBP_5"/>
</dbReference>
<dbReference type="CDD" id="cd08490">
    <property type="entry name" value="PBP2_NikA_DppA_OppA_like_3"/>
    <property type="match status" value="1"/>
</dbReference>
<reference evidence="4 5" key="1">
    <citation type="submission" date="2021-08" db="EMBL/GenBank/DDBJ databases">
        <title>Whole genome sequence of novel Actinomyces species strain MAS-1.</title>
        <authorList>
            <person name="Saito M."/>
            <person name="Kuwahara N."/>
            <person name="Takizawa T."/>
            <person name="Gotouda H."/>
            <person name="Ochiai T."/>
        </authorList>
    </citation>
    <scope>NUCLEOTIDE SEQUENCE [LARGE SCALE GENOMIC DNA]</scope>
    <source>
        <strain evidence="4 5">MAS-1</strain>
    </source>
</reference>
<keyword evidence="5" id="KW-1185">Reference proteome</keyword>
<dbReference type="Gene3D" id="3.40.190.10">
    <property type="entry name" value="Periplasmic binding protein-like II"/>
    <property type="match status" value="1"/>
</dbReference>
<dbReference type="PANTHER" id="PTHR30290">
    <property type="entry name" value="PERIPLASMIC BINDING COMPONENT OF ABC TRANSPORTER"/>
    <property type="match status" value="1"/>
</dbReference>
<dbReference type="InterPro" id="IPR006311">
    <property type="entry name" value="TAT_signal"/>
</dbReference>
<dbReference type="PROSITE" id="PS51318">
    <property type="entry name" value="TAT"/>
    <property type="match status" value="1"/>
</dbReference>
<name>A0ABN6K2R9_9ACTO</name>
<feature type="chain" id="PRO_5045708091" evidence="2">
    <location>
        <begin position="27"/>
        <end position="521"/>
    </location>
</feature>
<evidence type="ECO:0000256" key="2">
    <source>
        <dbReference type="SAM" id="SignalP"/>
    </source>
</evidence>
<feature type="domain" description="Solute-binding protein family 5" evidence="3">
    <location>
        <begin position="85"/>
        <end position="439"/>
    </location>
</feature>
<evidence type="ECO:0000256" key="1">
    <source>
        <dbReference type="SAM" id="MobiDB-lite"/>
    </source>
</evidence>